<dbReference type="InterPro" id="IPR050266">
    <property type="entry name" value="AB_hydrolase_sf"/>
</dbReference>
<name>A0A0F0LUG5_9MICO</name>
<dbReference type="Proteomes" id="UP000257479">
    <property type="component" value="Unassembled WGS sequence"/>
</dbReference>
<dbReference type="GO" id="GO:0016787">
    <property type="term" value="F:hydrolase activity"/>
    <property type="evidence" value="ECO:0007669"/>
    <property type="project" value="UniProtKB-KW"/>
</dbReference>
<dbReference type="Proteomes" id="UP000033451">
    <property type="component" value="Unassembled WGS sequence"/>
</dbReference>
<dbReference type="GO" id="GO:0016020">
    <property type="term" value="C:membrane"/>
    <property type="evidence" value="ECO:0007669"/>
    <property type="project" value="TreeGrafter"/>
</dbReference>
<dbReference type="Pfam" id="PF12697">
    <property type="entry name" value="Abhydrolase_6"/>
    <property type="match status" value="1"/>
</dbReference>
<dbReference type="OrthoDB" id="8444301at2"/>
<evidence type="ECO:0000313" key="3">
    <source>
        <dbReference type="EMBL" id="HAN23298.1"/>
    </source>
</evidence>
<evidence type="ECO:0000313" key="4">
    <source>
        <dbReference type="EMBL" id="KJL35945.1"/>
    </source>
</evidence>
<proteinExistence type="predicted"/>
<dbReference type="PANTHER" id="PTHR43798:SF33">
    <property type="entry name" value="HYDROLASE, PUTATIVE (AFU_ORTHOLOGUE AFUA_2G14860)-RELATED"/>
    <property type="match status" value="1"/>
</dbReference>
<dbReference type="STRING" id="400772.RR49_01989"/>
<protein>
    <submittedName>
        <fullName evidence="4">2-hydroxy-6-oxononadienedioate/2-hydroxy-6-oxononatrienedioate hydrolase</fullName>
        <ecNumber evidence="4">3.7.1.14</ecNumber>
    </submittedName>
    <submittedName>
        <fullName evidence="3">Alpha/beta hydrolase</fullName>
    </submittedName>
</protein>
<accession>A0A0F0LUG5</accession>
<evidence type="ECO:0000259" key="2">
    <source>
        <dbReference type="Pfam" id="PF12697"/>
    </source>
</evidence>
<evidence type="ECO:0000313" key="5">
    <source>
        <dbReference type="Proteomes" id="UP000033451"/>
    </source>
</evidence>
<dbReference type="SUPFAM" id="SSF53474">
    <property type="entry name" value="alpha/beta-Hydrolases"/>
    <property type="match status" value="1"/>
</dbReference>
<dbReference type="EC" id="3.7.1.14" evidence="4"/>
<dbReference type="EMBL" id="DMNG01000025">
    <property type="protein sequence ID" value="HAN23298.1"/>
    <property type="molecule type" value="Genomic_DNA"/>
</dbReference>
<dbReference type="InterPro" id="IPR000073">
    <property type="entry name" value="AB_hydrolase_1"/>
</dbReference>
<evidence type="ECO:0000313" key="6">
    <source>
        <dbReference type="Proteomes" id="UP000257479"/>
    </source>
</evidence>
<organism evidence="4 5">
    <name type="scientific">Microbacterium ginsengisoli</name>
    <dbReference type="NCBI Taxonomy" id="400772"/>
    <lineage>
        <taxon>Bacteria</taxon>
        <taxon>Bacillati</taxon>
        <taxon>Actinomycetota</taxon>
        <taxon>Actinomycetes</taxon>
        <taxon>Micrococcales</taxon>
        <taxon>Microbacteriaceae</taxon>
        <taxon>Microbacterium</taxon>
    </lineage>
</organism>
<reference evidence="4 5" key="1">
    <citation type="submission" date="2015-02" db="EMBL/GenBank/DDBJ databases">
        <title>Draft genome sequences of ten Microbacterium spp. with emphasis on heavy metal contaminated environments.</title>
        <authorList>
            <person name="Corretto E."/>
        </authorList>
    </citation>
    <scope>NUCLEOTIDE SEQUENCE [LARGE SCALE GENOMIC DNA]</scope>
    <source>
        <strain evidence="4 5">DSM 18659</strain>
    </source>
</reference>
<feature type="domain" description="AB hydrolase-1" evidence="2">
    <location>
        <begin position="16"/>
        <end position="228"/>
    </location>
</feature>
<reference evidence="3 6" key="2">
    <citation type="journal article" date="2018" name="Nat. Biotechnol.">
        <title>A standardized bacterial taxonomy based on genome phylogeny substantially revises the tree of life.</title>
        <authorList>
            <person name="Parks D.H."/>
            <person name="Chuvochina M."/>
            <person name="Waite D.W."/>
            <person name="Rinke C."/>
            <person name="Skarshewski A."/>
            <person name="Chaumeil P.A."/>
            <person name="Hugenholtz P."/>
        </authorList>
    </citation>
    <scope>NUCLEOTIDE SEQUENCE [LARGE SCALE GENOMIC DNA]</scope>
    <source>
        <strain evidence="3">UBA9152</strain>
    </source>
</reference>
<comment type="caution">
    <text evidence="4">The sequence shown here is derived from an EMBL/GenBank/DDBJ whole genome shotgun (WGS) entry which is preliminary data.</text>
</comment>
<gene>
    <name evidence="4" type="primary">mhpC</name>
    <name evidence="3" type="ORF">DCP95_01840</name>
    <name evidence="4" type="ORF">RR49_01989</name>
</gene>
<dbReference type="InterPro" id="IPR029058">
    <property type="entry name" value="AB_hydrolase_fold"/>
</dbReference>
<keyword evidence="4" id="KW-0378">Hydrolase</keyword>
<dbReference type="PANTHER" id="PTHR43798">
    <property type="entry name" value="MONOACYLGLYCEROL LIPASE"/>
    <property type="match status" value="1"/>
</dbReference>
<feature type="region of interest" description="Disordered" evidence="1">
    <location>
        <begin position="247"/>
        <end position="266"/>
    </location>
</feature>
<dbReference type="EMBL" id="JYIY01000076">
    <property type="protein sequence ID" value="KJL35945.1"/>
    <property type="molecule type" value="Genomic_DNA"/>
</dbReference>
<dbReference type="AlphaFoldDB" id="A0A0F0LUG5"/>
<sequence>MQLAVVTQGDGHRTAILVHGIMSGAEAWHRVAADLDAAGYRVLAVDLAGHGSSPRAARYSAASWTDDVVETVAPLLDGPPDLVMGHSLGSVVAGEVATRLGARSAIYVDPAFAFPRGVKGAAFKAAFAMAPRPSRRMLARMNPKWSEVDLEIEVSTVARWDRRTILAFVRTAWLRPPRHLGIPTLVVLAEKSLLITDRARSALVERGMIVLRLGGTGHTVFRDDHGAFMRTITEWLAQVPGPRLRAARARPSSHPVGRLGGCSWSS</sequence>
<dbReference type="RefSeq" id="WP_048808964.1">
    <property type="nucleotide sequence ID" value="NZ_JYIY01000076.1"/>
</dbReference>
<dbReference type="Gene3D" id="3.40.50.1820">
    <property type="entry name" value="alpha/beta hydrolase"/>
    <property type="match status" value="1"/>
</dbReference>
<dbReference type="PATRIC" id="fig|400772.4.peg.2006"/>
<evidence type="ECO:0000256" key="1">
    <source>
        <dbReference type="SAM" id="MobiDB-lite"/>
    </source>
</evidence>
<keyword evidence="5" id="KW-1185">Reference proteome</keyword>